<dbReference type="Pfam" id="PF03018">
    <property type="entry name" value="Dirigent"/>
    <property type="match status" value="1"/>
</dbReference>
<dbReference type="RefSeq" id="XP_044435366.1">
    <property type="nucleotide sequence ID" value="XM_044579431.1"/>
</dbReference>
<dbReference type="AlphaFoldDB" id="A0A3B6SLT0"/>
<dbReference type="EnsemblPlants" id="TraesCS7B02G478400.1">
    <property type="protein sequence ID" value="TraesCS7B02G478400.1"/>
    <property type="gene ID" value="TraesCS7B02G478400"/>
</dbReference>
<evidence type="ECO:0000259" key="3">
    <source>
        <dbReference type="PROSITE" id="PS51752"/>
    </source>
</evidence>
<dbReference type="Proteomes" id="UP000019116">
    <property type="component" value="Chromosome 7B"/>
</dbReference>
<comment type="similarity">
    <text evidence="2">Belongs to the plant dirigent protein family.</text>
</comment>
<dbReference type="SUPFAM" id="SSF51101">
    <property type="entry name" value="Mannose-binding lectins"/>
    <property type="match status" value="1"/>
</dbReference>
<keyword evidence="1" id="KW-0430">Lectin</keyword>
<dbReference type="Gene3D" id="2.100.10.30">
    <property type="entry name" value="Jacalin-like lectin domain"/>
    <property type="match status" value="1"/>
</dbReference>
<evidence type="ECO:0000256" key="2">
    <source>
        <dbReference type="RuleBase" id="RU363099"/>
    </source>
</evidence>
<accession>A0A3B6SLT0</accession>
<reference evidence="4" key="1">
    <citation type="submission" date="2018-08" db="EMBL/GenBank/DDBJ databases">
        <authorList>
            <person name="Rossello M."/>
        </authorList>
    </citation>
    <scope>NUCLEOTIDE SEQUENCE [LARGE SCALE GENOMIC DNA]</scope>
    <source>
        <strain evidence="4">cv. Chinese Spring</strain>
    </source>
</reference>
<sequence length="305" mass="33004">MATHPNFHASAFDGSVQNTEFKFSSLYWHHIYSGPSPNQSVLIGAEATTGLGQSAVNDWTIYGGVGSDAELVARAQGLHLYAGSWHNTFTLRFEIERLKKSTLQVMGASVEDEGEWSIVGGTGDLAMARGVVAKRLHEKTDGGDIVELTIHGFCRMQLPILNKRGPWGGKQGSAVGLEKPSKIASITIHYQEIINSFEYIYVDQYGNIGNTNIWGTKSPNHAEIVLGPDEIVTGMSGTVIKHNNLDVIQTLMFTTSKKTYGPYGNTTNIQGGTTFSTVVPNGQAIVGFFGHTDMKCLNGIGVYMA</sequence>
<dbReference type="InterPro" id="IPR004265">
    <property type="entry name" value="Dirigent"/>
</dbReference>
<dbReference type="OMA" id="NFHASAF"/>
<dbReference type="PANTHER" id="PTHR46506">
    <property type="entry name" value="OS05G0143600 PROTEIN"/>
    <property type="match status" value="1"/>
</dbReference>
<protein>
    <recommendedName>
        <fullName evidence="2">Dirigent protein</fullName>
    </recommendedName>
</protein>
<comment type="function">
    <text evidence="2">Dirigent proteins impart stereoselectivity on the phenoxy radical-coupling reaction, yielding optically active lignans from two molecules of coniferyl alcohol in the biosynthesis of lignans, flavonolignans, and alkaloids and thus plays a central role in plant secondary metabolism.</text>
</comment>
<dbReference type="Gramene" id="TraesCS7B03G1286600.1">
    <property type="protein sequence ID" value="TraesCS7B03G1286600.1.CDS"/>
    <property type="gene ID" value="TraesCS7B03G1286600"/>
</dbReference>
<dbReference type="Pfam" id="PF01419">
    <property type="entry name" value="Jacalin"/>
    <property type="match status" value="1"/>
</dbReference>
<dbReference type="PROSITE" id="PS51752">
    <property type="entry name" value="JACALIN_LECTIN"/>
    <property type="match status" value="1"/>
</dbReference>
<dbReference type="SMART" id="SM00915">
    <property type="entry name" value="Jacalin"/>
    <property type="match status" value="1"/>
</dbReference>
<dbReference type="Gramene" id="TraesLAC7B03G04209460.1">
    <property type="protein sequence ID" value="TraesLAC7B03G04209460.1"/>
    <property type="gene ID" value="TraesLAC7B03G04209460"/>
</dbReference>
<proteinExistence type="inferred from homology"/>
<dbReference type="Gramene" id="TraesCS7B02G478400.1">
    <property type="protein sequence ID" value="TraesCS7B02G478400.1"/>
    <property type="gene ID" value="TraesCS7B02G478400"/>
</dbReference>
<dbReference type="GO" id="GO:0030246">
    <property type="term" value="F:carbohydrate binding"/>
    <property type="evidence" value="ECO:0007669"/>
    <property type="project" value="UniProtKB-KW"/>
</dbReference>
<evidence type="ECO:0000256" key="1">
    <source>
        <dbReference type="ARBA" id="ARBA00022734"/>
    </source>
</evidence>
<dbReference type="STRING" id="4565.A0A3B6SLT0"/>
<comment type="subunit">
    <text evidence="2">Homodimer.</text>
</comment>
<reference evidence="4" key="2">
    <citation type="submission" date="2018-10" db="UniProtKB">
        <authorList>
            <consortium name="EnsemblPlants"/>
        </authorList>
    </citation>
    <scope>IDENTIFICATION</scope>
</reference>
<evidence type="ECO:0000313" key="4">
    <source>
        <dbReference type="EnsemblPlants" id="TraesCS7B02G478400.1"/>
    </source>
</evidence>
<evidence type="ECO:0000313" key="5">
    <source>
        <dbReference type="Proteomes" id="UP000019116"/>
    </source>
</evidence>
<keyword evidence="5" id="KW-1185">Reference proteome</keyword>
<organism evidence="4">
    <name type="scientific">Triticum aestivum</name>
    <name type="common">Wheat</name>
    <dbReference type="NCBI Taxonomy" id="4565"/>
    <lineage>
        <taxon>Eukaryota</taxon>
        <taxon>Viridiplantae</taxon>
        <taxon>Streptophyta</taxon>
        <taxon>Embryophyta</taxon>
        <taxon>Tracheophyta</taxon>
        <taxon>Spermatophyta</taxon>
        <taxon>Magnoliopsida</taxon>
        <taxon>Liliopsida</taxon>
        <taxon>Poales</taxon>
        <taxon>Poaceae</taxon>
        <taxon>BOP clade</taxon>
        <taxon>Pooideae</taxon>
        <taxon>Triticodae</taxon>
        <taxon>Triticeae</taxon>
        <taxon>Triticinae</taxon>
        <taxon>Triticum</taxon>
    </lineage>
</organism>
<dbReference type="OrthoDB" id="583353at2759"/>
<dbReference type="InterPro" id="IPR036404">
    <property type="entry name" value="Jacalin-like_lectin_dom_sf"/>
</dbReference>
<comment type="subcellular location">
    <subcellularLocation>
        <location evidence="2">Secreted</location>
        <location evidence="2">Extracellular space</location>
        <location evidence="2">Apoplast</location>
    </subcellularLocation>
</comment>
<dbReference type="GO" id="GO:0048046">
    <property type="term" value="C:apoplast"/>
    <property type="evidence" value="ECO:0007669"/>
    <property type="project" value="UniProtKB-SubCell"/>
</dbReference>
<feature type="domain" description="Jacalin-type lectin" evidence="3">
    <location>
        <begin position="161"/>
        <end position="305"/>
    </location>
</feature>
<dbReference type="InterPro" id="IPR001229">
    <property type="entry name" value="Jacalin-like_lectin_dom"/>
</dbReference>
<keyword evidence="2" id="KW-0964">Secreted</keyword>
<name>A0A3B6SLT0_WHEAT</name>
<dbReference type="SMR" id="A0A3B6SLT0"/>
<gene>
    <name evidence="4" type="primary">LOC123161614</name>
</gene>
<keyword evidence="2" id="KW-0052">Apoplast</keyword>
<dbReference type="GeneID" id="123161614"/>